<keyword evidence="3" id="KW-0067">ATP-binding</keyword>
<protein>
    <submittedName>
        <fullName evidence="5">Tubulin--tyrosine ligase</fullName>
    </submittedName>
</protein>
<dbReference type="Pfam" id="PF03133">
    <property type="entry name" value="TTL"/>
    <property type="match status" value="1"/>
</dbReference>
<evidence type="ECO:0000256" key="3">
    <source>
        <dbReference type="ARBA" id="ARBA00022840"/>
    </source>
</evidence>
<feature type="compositionally biased region" description="Acidic residues" evidence="4">
    <location>
        <begin position="2194"/>
        <end position="2207"/>
    </location>
</feature>
<dbReference type="PANTHER" id="PTHR12241:SF154">
    <property type="entry name" value="TUBULIN POLYGLUTAMYLASE TTLL11"/>
    <property type="match status" value="1"/>
</dbReference>
<proteinExistence type="predicted"/>
<evidence type="ECO:0000313" key="6">
    <source>
        <dbReference type="Proteomes" id="UP000195521"/>
    </source>
</evidence>
<feature type="region of interest" description="Disordered" evidence="4">
    <location>
        <begin position="309"/>
        <end position="346"/>
    </location>
</feature>
<evidence type="ECO:0000256" key="4">
    <source>
        <dbReference type="SAM" id="MobiDB-lite"/>
    </source>
</evidence>
<dbReference type="InterPro" id="IPR004344">
    <property type="entry name" value="TTL/TTLL_fam"/>
</dbReference>
<dbReference type="GO" id="GO:0015631">
    <property type="term" value="F:tubulin binding"/>
    <property type="evidence" value="ECO:0007669"/>
    <property type="project" value="TreeGrafter"/>
</dbReference>
<evidence type="ECO:0000256" key="1">
    <source>
        <dbReference type="ARBA" id="ARBA00022598"/>
    </source>
</evidence>
<dbReference type="OMA" id="YNDCYFL"/>
<dbReference type="PROSITE" id="PS51221">
    <property type="entry name" value="TTL"/>
    <property type="match status" value="1"/>
</dbReference>
<feature type="compositionally biased region" description="Basic and acidic residues" evidence="4">
    <location>
        <begin position="1161"/>
        <end position="1172"/>
    </location>
</feature>
<dbReference type="GO" id="GO:0036064">
    <property type="term" value="C:ciliary basal body"/>
    <property type="evidence" value="ECO:0007669"/>
    <property type="project" value="TreeGrafter"/>
</dbReference>
<dbReference type="OrthoDB" id="202825at2759"/>
<accession>A0A1Y1JKA7</accession>
<dbReference type="GO" id="GO:0005524">
    <property type="term" value="F:ATP binding"/>
    <property type="evidence" value="ECO:0007669"/>
    <property type="project" value="UniProtKB-KW"/>
</dbReference>
<reference evidence="6" key="1">
    <citation type="submission" date="2017-04" db="EMBL/GenBank/DDBJ databases">
        <title>Plasmodium gonderi genome.</title>
        <authorList>
            <person name="Arisue N."/>
            <person name="Honma H."/>
            <person name="Kawai S."/>
            <person name="Tougan T."/>
            <person name="Tanabe K."/>
            <person name="Horii T."/>
        </authorList>
    </citation>
    <scope>NUCLEOTIDE SEQUENCE [LARGE SCALE GENOMIC DNA]</scope>
    <source>
        <strain evidence="6">ATCC 30045</strain>
    </source>
</reference>
<dbReference type="GO" id="GO:0070740">
    <property type="term" value="F:tubulin-glutamic acid ligase activity"/>
    <property type="evidence" value="ECO:0007669"/>
    <property type="project" value="TreeGrafter"/>
</dbReference>
<dbReference type="Proteomes" id="UP000195521">
    <property type="component" value="Unassembled WGS sequence"/>
</dbReference>
<gene>
    <name evidence="5" type="ORF">PGO_094330</name>
</gene>
<comment type="caution">
    <text evidence="5">The sequence shown here is derived from an EMBL/GenBank/DDBJ whole genome shotgun (WGS) entry which is preliminary data.</text>
</comment>
<dbReference type="PANTHER" id="PTHR12241">
    <property type="entry name" value="TUBULIN POLYGLUTAMYLASE"/>
    <property type="match status" value="1"/>
</dbReference>
<dbReference type="Gene3D" id="3.30.470.20">
    <property type="entry name" value="ATP-grasp fold, B domain"/>
    <property type="match status" value="1"/>
</dbReference>
<feature type="region of interest" description="Disordered" evidence="4">
    <location>
        <begin position="2759"/>
        <end position="2782"/>
    </location>
</feature>
<dbReference type="GeneID" id="39747950"/>
<dbReference type="RefSeq" id="XP_028543821.1">
    <property type="nucleotide sequence ID" value="XM_028688020.1"/>
</dbReference>
<feature type="compositionally biased region" description="Basic and acidic residues" evidence="4">
    <location>
        <begin position="2212"/>
        <end position="2225"/>
    </location>
</feature>
<feature type="compositionally biased region" description="Gly residues" evidence="4">
    <location>
        <begin position="1561"/>
        <end position="1570"/>
    </location>
</feature>
<organism evidence="5 6">
    <name type="scientific">Plasmodium gonderi</name>
    <dbReference type="NCBI Taxonomy" id="77519"/>
    <lineage>
        <taxon>Eukaryota</taxon>
        <taxon>Sar</taxon>
        <taxon>Alveolata</taxon>
        <taxon>Apicomplexa</taxon>
        <taxon>Aconoidasida</taxon>
        <taxon>Haemosporida</taxon>
        <taxon>Plasmodiidae</taxon>
        <taxon>Plasmodium</taxon>
        <taxon>Plasmodium (Plasmodium)</taxon>
    </lineage>
</organism>
<feature type="region of interest" description="Disordered" evidence="4">
    <location>
        <begin position="1137"/>
        <end position="1172"/>
    </location>
</feature>
<feature type="compositionally biased region" description="Low complexity" evidence="4">
    <location>
        <begin position="1533"/>
        <end position="1559"/>
    </location>
</feature>
<evidence type="ECO:0000313" key="5">
    <source>
        <dbReference type="EMBL" id="GAW81232.1"/>
    </source>
</evidence>
<feature type="compositionally biased region" description="Polar residues" evidence="4">
    <location>
        <begin position="1518"/>
        <end position="1532"/>
    </location>
</feature>
<dbReference type="SUPFAM" id="SSF56059">
    <property type="entry name" value="Glutathione synthetase ATP-binding domain-like"/>
    <property type="match status" value="1"/>
</dbReference>
<keyword evidence="1 5" id="KW-0436">Ligase</keyword>
<keyword evidence="6" id="KW-1185">Reference proteome</keyword>
<feature type="region of interest" description="Disordered" evidence="4">
    <location>
        <begin position="2188"/>
        <end position="2271"/>
    </location>
</feature>
<evidence type="ECO:0000256" key="2">
    <source>
        <dbReference type="ARBA" id="ARBA00022741"/>
    </source>
</evidence>
<dbReference type="EMBL" id="BDQF01000010">
    <property type="protein sequence ID" value="GAW81232.1"/>
    <property type="molecule type" value="Genomic_DNA"/>
</dbReference>
<name>A0A1Y1JKA7_PLAGO</name>
<feature type="region of interest" description="Disordered" evidence="4">
    <location>
        <begin position="1513"/>
        <end position="1574"/>
    </location>
</feature>
<dbReference type="GO" id="GO:0000226">
    <property type="term" value="P:microtubule cytoskeleton organization"/>
    <property type="evidence" value="ECO:0007669"/>
    <property type="project" value="TreeGrafter"/>
</dbReference>
<feature type="compositionally biased region" description="Polar residues" evidence="4">
    <location>
        <begin position="2248"/>
        <end position="2271"/>
    </location>
</feature>
<keyword evidence="2" id="KW-0547">Nucleotide-binding</keyword>
<sequence length="3044" mass="351813">MNAFSKLFNNTYSNDINELKKGNITKSVPTHTLLKGVHKKSKEWEFLKVSTQKSIDIDKLVKRNVKKEECALLLENVNKSACFSNNCTFAQVPKQSSSFHGQEKSNSFTKNAKDINNSVYSLYNGNNLLSLYTTQNPYYHLKNTFVKYDSNYQHDYALLKGKSNNTTENGIGILTPENYVSNQYVSQVDIHTNGNCDKRKVGHFYDKDIRYDEKGSKLITENNVPNWEPHNNLNNYVKLSSLDLNVKGENLSNYNFYENANIGRSLSHINSNEKKKEISAYEMEIKNVTHEGITNEMVGTRFERLPSSARSVHLVDGSTGNNNRSDSNKRDGNNYRSGNNISSNKITSTIISPNVSLHRNAEQYPKCENGNCLRRTFSLKNISNKSVSNSKSGGNKIIPFPIFLNENRKEEEKISKTYSSGNVLEEVQLYRKGMENCHIMKNTNLNNYVNLQLKTNANSCEMSRGSLVNVNQKKYMNKSDGPNLLHRNRLFIYSMKNDTSVNDSYGNSLSPNRQKLFKNVCSSKCSKCGNSGGNSCVSKKEFNKDYKIEEETHFNSFKCKNKSYSNHMNEVVRNKNIIKNYSNSNSLAALKKGNVANNHDNVSRFYMLKKEVNDNGKKSSTHFNYLTREPVPMNSTKIYDNKEDYDLILHKNTNNGKYNFVNTNKYCFKKEEEVGGERDNCYIMENVKKNIRNEDFQKYHVLKKKYFSNLHPKFSATSSDVNRMKNDYMMNYKRDNLLLCKGKKPVQLIYTPPSTPNHLYTAKCSSSSNHLCPAIHPSFTNRQKVPTIAHVNKNSEGIISKNVKRINGGSVNMINGNGIGYIVNRLDDKNHCENHNGSEKMDTQYDNQTIYMTNGIINYGGEKMTDLINANKLQNESKKTYKRSVIEKNYLKCDNHKVNINEWDKQGEEKGIEKTVAYEELHENIPIYLSNVTLLTGSNRTSEKVSPDKYFLKSKELLNKKAYDKNSNVILDISKDITCANGTSNASKTTDQGYYYFDQNEKGLIRIGKRQISFNVPSENVHLIGKRREQLNLFYEEKEVSSPFRNVQKSGIKVDIIKERINKETVNEKKKSLHLNKPINENTTCTVKRCSMKTTDVEDKNMIPLMPQWDCASKESVQNEEIQMLMRNTEQQIDETVIKDNNSGNNNDSDKGNEWMNNLKNESKGKRDCLPGDENNKQSCDSFCNFEKKINSDKGNMKIVEKIGCVTSNTNFFLDGMRNNSIMVDSDNRKNCGMEKIMSLKGFSDDKFKQSMNIESTELERKKIDEDILNINIYELENCVTKYSMENLTDSYIYHLNNMNKNTKIKSGKGKLKMGTYSLKNKENNNISSLSNIEKGSVNKAFVEIENKAGRYIKKRDNEYYLSNEKCEKMKVNNLKVSYGKFNYPFNNELSTAEINSNKNEGECDVGVKTNWYSDDGNSSSMINHSVNQFKMENKENSDNFDRNKEYKEELFTLSAQKWDTERSYMLIKARENSNQEFSANGDEEKNLNDMKISDEFDGFKEETNQCKLYVNKDETGSNDANNRNSGCNSHKSCNSGSRGSSGSRGRSGSRCSSGSRGRSGSRGNGGSRGSSGCRGNRENCCNAGNGLNGRNMCKAASNKSEEKLRKRRRRKVALPWSKDNIVKVNSKNMYIKRKNNIIINTKLARYERVLIHTCISKLNWKKCIDNTNKGVFYWIGYNITDFDHYNYMKKKKIINRIPSMYMYTKKKALTFLLSHLSLIFPSLYDFYPNTFVLPENKNIIKYVLNSNNKDYYIMKPDCGSMGIGVKVIHKYNDININILNGYNCYIIQKYIDNPLLMYKKKFDFRIYILLLPGKNYPKIYLSKVGFARLCTEEYKKKRRYMCNTYIHLTNYSINKDNEKYIRKKNIHDKNNNKQLLSDVFIYLKNNGYDIDDIWRQIKKITCLTSLAIYSYIKEKIKYNFNNNFYFYQLIGLDILLDDNGKAWLLEVNSNPSLRIDYIDPSYTNFEIQLESMFDRYVKEPVISEMFLIVYQKIYKKYLKKKNKKCTALCINNKIEKKDKHNNIFNDNKNKKKTEKMNIRKGFKHDTFITLNNRNIKNFVDNKRKINEKDTSSSIYLSKENLKSVIDGNNKTNKKSTSIVHSDVSKIISNNRKNYPKRECGASLSRNKQYDLSRNCNINSLQKGNIGNNDQLMCSSIKKKGKTKNNVYLKKENMSNVDTCVDENDIGSFSLSNEMDDEGDGGVEEEQGGQGRRCDQFKGDNHEGSTEGYTQKKKNKSNGETISKEKTTSNQKNQAIENKKNLSSPSSRNNNCYVNKALQKIDVHGYDDGNDNNRENFLDEEQKMNVINNLAKQHIEMYDEGECSFSNNKNVYKVSGLDYEDNDVQNGKCGKSNFAEGIEGDGSSAYAYNFYNSCSSYSNYSSYSSNSNCGNYSGDDRKDISDKHVENNFINQLSEREKNDALRNRSNKRGDIRYTRKREKDCLDEEMEKKCSYNELLKSEKKLMDSSILNKETYVQIDNQEDIEFDKFLHDDIETYKSIYRNISDSVYKKKIENFIMIRSNLYKYMNCLNVLGIRYINNNDINNFEELYNKNISFNLKKTYTKVRKDILHPLKNNVLEKNVYINLKKEASKYYNEMKIYNDCYFLFDFILKKYDNNLKKNNKKVEYYIDKNTFLCMCADIKINKIIENIDIPSSTYNNLFEINKNSHENQMYQIVKEALKNKNYDNSNNGMEKKRYINAENYSKCFSFRNPANLSNDAISEDSVHKHKSKDGEIGRYSSLCNSVNRVKMEEVMHNKRGTPLVDKNKASGKATCNGNSKEGNRSDSNRCNKIIGNNSYYSSMFCPFSLAPTSNNLMNFNTIGINSTKYKGKRKKKMNIYDLEYLFTRQVFFSKYINKNQGLTVIDFFLLMQQVALLIFPFISYVSSHNVLYPYNSVAFDELSNQENNLFANGTNDTGIGNVKKYVKNKKKGEKDANNNTHLKRENNCNYLMNSSKKDVNNFLEKGREVLYGPLNPELSRTNCTNNAIHNIEGRKKKNYLWHKNVCSNIYNLYEYIQISVNPTVKNACLETFLNFIFNKYGITQHS</sequence>